<dbReference type="PRINTS" id="PR00360">
    <property type="entry name" value="C2DOMAIN"/>
</dbReference>
<feature type="signal peptide" evidence="2">
    <location>
        <begin position="1"/>
        <end position="26"/>
    </location>
</feature>
<comment type="caution">
    <text evidence="4">The sequence shown here is derived from an EMBL/GenBank/DDBJ whole genome shotgun (WGS) entry which is preliminary data.</text>
</comment>
<evidence type="ECO:0000256" key="2">
    <source>
        <dbReference type="SAM" id="SignalP"/>
    </source>
</evidence>
<evidence type="ECO:0000259" key="3">
    <source>
        <dbReference type="PROSITE" id="PS50004"/>
    </source>
</evidence>
<dbReference type="InterPro" id="IPR035892">
    <property type="entry name" value="C2_domain_sf"/>
</dbReference>
<proteinExistence type="predicted"/>
<evidence type="ECO:0000256" key="1">
    <source>
        <dbReference type="ARBA" id="ARBA00022729"/>
    </source>
</evidence>
<accession>A0ABR3NFJ8</accession>
<dbReference type="EMBL" id="JAYMGO010000004">
    <property type="protein sequence ID" value="KAL1275496.1"/>
    <property type="molecule type" value="Genomic_DNA"/>
</dbReference>
<dbReference type="SUPFAM" id="SSF49562">
    <property type="entry name" value="C2 domain (Calcium/lipid-binding domain, CaLB)"/>
    <property type="match status" value="1"/>
</dbReference>
<evidence type="ECO:0000313" key="5">
    <source>
        <dbReference type="Proteomes" id="UP001558613"/>
    </source>
</evidence>
<evidence type="ECO:0000313" key="4">
    <source>
        <dbReference type="EMBL" id="KAL1275496.1"/>
    </source>
</evidence>
<dbReference type="Pfam" id="PF00168">
    <property type="entry name" value="C2"/>
    <property type="match status" value="1"/>
</dbReference>
<dbReference type="PROSITE" id="PS50004">
    <property type="entry name" value="C2"/>
    <property type="match status" value="1"/>
</dbReference>
<gene>
    <name evidence="4" type="ORF">QQF64_035119</name>
</gene>
<dbReference type="SMART" id="SM00239">
    <property type="entry name" value="C2"/>
    <property type="match status" value="1"/>
</dbReference>
<organism evidence="4 5">
    <name type="scientific">Cirrhinus molitorella</name>
    <name type="common">mud carp</name>
    <dbReference type="NCBI Taxonomy" id="172907"/>
    <lineage>
        <taxon>Eukaryota</taxon>
        <taxon>Metazoa</taxon>
        <taxon>Chordata</taxon>
        <taxon>Craniata</taxon>
        <taxon>Vertebrata</taxon>
        <taxon>Euteleostomi</taxon>
        <taxon>Actinopterygii</taxon>
        <taxon>Neopterygii</taxon>
        <taxon>Teleostei</taxon>
        <taxon>Ostariophysi</taxon>
        <taxon>Cypriniformes</taxon>
        <taxon>Cyprinidae</taxon>
        <taxon>Labeoninae</taxon>
        <taxon>Labeonini</taxon>
        <taxon>Cirrhinus</taxon>
    </lineage>
</organism>
<sequence>MAVFDRLWLVSLTVVMLASQLDFTNASVRVFGLHARDLTGDPPGNKPDPYVKVWCGSAFGGMTSFRKNNANPSWSVEFNFPNCNAKDILKFQVWDKDLNFDDHLGTCDRQLQRGFVSSTCYLKKGTLFYKYEVK</sequence>
<dbReference type="Proteomes" id="UP001558613">
    <property type="component" value="Unassembled WGS sequence"/>
</dbReference>
<reference evidence="4 5" key="1">
    <citation type="submission" date="2023-09" db="EMBL/GenBank/DDBJ databases">
        <authorList>
            <person name="Wang M."/>
        </authorList>
    </citation>
    <scope>NUCLEOTIDE SEQUENCE [LARGE SCALE GENOMIC DNA]</scope>
    <source>
        <strain evidence="4">GT-2023</strain>
        <tissue evidence="4">Liver</tissue>
    </source>
</reference>
<feature type="domain" description="C2" evidence="3">
    <location>
        <begin position="8"/>
        <end position="124"/>
    </location>
</feature>
<dbReference type="Gene3D" id="2.60.40.150">
    <property type="entry name" value="C2 domain"/>
    <property type="match status" value="1"/>
</dbReference>
<dbReference type="InterPro" id="IPR052784">
    <property type="entry name" value="Perforin-1_pore-forming"/>
</dbReference>
<dbReference type="PANTHER" id="PTHR46096">
    <property type="entry name" value="PERFORIN-1"/>
    <property type="match status" value="1"/>
</dbReference>
<feature type="chain" id="PRO_5045086515" description="C2 domain-containing protein" evidence="2">
    <location>
        <begin position="27"/>
        <end position="134"/>
    </location>
</feature>
<keyword evidence="5" id="KW-1185">Reference proteome</keyword>
<keyword evidence="1 2" id="KW-0732">Signal</keyword>
<name>A0ABR3NFJ8_9TELE</name>
<dbReference type="InterPro" id="IPR000008">
    <property type="entry name" value="C2_dom"/>
</dbReference>
<dbReference type="PANTHER" id="PTHR46096:SF3">
    <property type="entry name" value="PERFORIN-1"/>
    <property type="match status" value="1"/>
</dbReference>
<protein>
    <recommendedName>
        <fullName evidence="3">C2 domain-containing protein</fullName>
    </recommendedName>
</protein>